<name>A0A101M3H5_PICGL</name>
<dbReference type="EMBL" id="LKAM01000001">
    <property type="protein sequence ID" value="KUM50245.1"/>
    <property type="molecule type" value="Genomic_DNA"/>
</dbReference>
<evidence type="ECO:0000313" key="2">
    <source>
        <dbReference type="EMBL" id="KUM50252.1"/>
    </source>
</evidence>
<reference evidence="2" key="1">
    <citation type="journal article" date="2015" name="Genome Biol. Evol.">
        <title>Organellar Genomes of White Spruce (Picea glauca): Assembly and Annotation.</title>
        <authorList>
            <person name="Jackman S.D."/>
            <person name="Warren R.L."/>
            <person name="Gibb E.A."/>
            <person name="Vandervalk B.P."/>
            <person name="Mohamadi H."/>
            <person name="Chu J."/>
            <person name="Raymond A."/>
            <person name="Pleasance S."/>
            <person name="Coope R."/>
            <person name="Wildung M.R."/>
            <person name="Ritland C.E."/>
            <person name="Bousquet J."/>
            <person name="Jones S.J."/>
            <person name="Bohlmann J."/>
            <person name="Birol I."/>
        </authorList>
    </citation>
    <scope>NUCLEOTIDE SEQUENCE [LARGE SCALE GENOMIC DNA]</scope>
    <source>
        <tissue evidence="2">Flushing bud</tissue>
    </source>
</reference>
<gene>
    <name evidence="1" type="ORF">ABT39_MTgene88</name>
    <name evidence="2" type="ORF">ABT39_MTgene95</name>
</gene>
<dbReference type="AlphaFoldDB" id="A0A101M3H5"/>
<accession>A0A101M3H5</accession>
<dbReference type="EMBL" id="LKAM01000001">
    <property type="protein sequence ID" value="KUM50252.1"/>
    <property type="molecule type" value="Genomic_DNA"/>
</dbReference>
<geneLocation type="mitochondrion" evidence="2"/>
<proteinExistence type="predicted"/>
<keyword evidence="2" id="KW-0496">Mitochondrion</keyword>
<evidence type="ECO:0000313" key="1">
    <source>
        <dbReference type="EMBL" id="KUM50245.1"/>
    </source>
</evidence>
<comment type="caution">
    <text evidence="2">The sequence shown here is derived from an EMBL/GenBank/DDBJ whole genome shotgun (WGS) entry which is preliminary data.</text>
</comment>
<protein>
    <submittedName>
        <fullName evidence="2">Uncharacterized protein</fullName>
    </submittedName>
</protein>
<sequence>MDQHVTPAFPLPSLPSLSMSSLLTGMVKIHIRHHIRGYALNRDFSLT</sequence>
<organism evidence="2">
    <name type="scientific">Picea glauca</name>
    <name type="common">White spruce</name>
    <name type="synonym">Pinus glauca</name>
    <dbReference type="NCBI Taxonomy" id="3330"/>
    <lineage>
        <taxon>Eukaryota</taxon>
        <taxon>Viridiplantae</taxon>
        <taxon>Streptophyta</taxon>
        <taxon>Embryophyta</taxon>
        <taxon>Tracheophyta</taxon>
        <taxon>Spermatophyta</taxon>
        <taxon>Pinopsida</taxon>
        <taxon>Pinidae</taxon>
        <taxon>Conifers I</taxon>
        <taxon>Pinales</taxon>
        <taxon>Pinaceae</taxon>
        <taxon>Picea</taxon>
    </lineage>
</organism>